<organism evidence="2 3">
    <name type="scientific">Dictyostelium discoideum</name>
    <name type="common">Social amoeba</name>
    <dbReference type="NCBI Taxonomy" id="44689"/>
    <lineage>
        <taxon>Eukaryota</taxon>
        <taxon>Amoebozoa</taxon>
        <taxon>Evosea</taxon>
        <taxon>Eumycetozoa</taxon>
        <taxon>Dictyostelia</taxon>
        <taxon>Dictyosteliales</taxon>
        <taxon>Dictyosteliaceae</taxon>
        <taxon>Dictyostelium</taxon>
    </lineage>
</organism>
<dbReference type="KEGG" id="ddi:DDB_G0284881"/>
<dbReference type="GO" id="GO:0005524">
    <property type="term" value="F:ATP binding"/>
    <property type="evidence" value="ECO:0007669"/>
    <property type="project" value="InterPro"/>
</dbReference>
<dbReference type="InParanoid" id="Q54P12"/>
<evidence type="ECO:0000313" key="2">
    <source>
        <dbReference type="EMBL" id="EAL64904.1"/>
    </source>
</evidence>
<evidence type="ECO:0000259" key="1">
    <source>
        <dbReference type="Pfam" id="PF08919"/>
    </source>
</evidence>
<reference evidence="2 3" key="1">
    <citation type="journal article" date="2005" name="Nature">
        <title>The genome of the social amoeba Dictyostelium discoideum.</title>
        <authorList>
            <consortium name="The Dictyostelium discoideum Sequencing Consortium"/>
            <person name="Eichinger L."/>
            <person name="Pachebat J.A."/>
            <person name="Glockner G."/>
            <person name="Rajandream M.A."/>
            <person name="Sucgang R."/>
            <person name="Berriman M."/>
            <person name="Song J."/>
            <person name="Olsen R."/>
            <person name="Szafranski K."/>
            <person name="Xu Q."/>
            <person name="Tunggal B."/>
            <person name="Kummerfeld S."/>
            <person name="Madera M."/>
            <person name="Konfortov B.A."/>
            <person name="Rivero F."/>
            <person name="Bankier A.T."/>
            <person name="Lehmann R."/>
            <person name="Hamlin N."/>
            <person name="Davies R."/>
            <person name="Gaudet P."/>
            <person name="Fey P."/>
            <person name="Pilcher K."/>
            <person name="Chen G."/>
            <person name="Saunders D."/>
            <person name="Sodergren E."/>
            <person name="Davis P."/>
            <person name="Kerhornou A."/>
            <person name="Nie X."/>
            <person name="Hall N."/>
            <person name="Anjard C."/>
            <person name="Hemphill L."/>
            <person name="Bason N."/>
            <person name="Farbrother P."/>
            <person name="Desany B."/>
            <person name="Just E."/>
            <person name="Morio T."/>
            <person name="Rost R."/>
            <person name="Churcher C."/>
            <person name="Cooper J."/>
            <person name="Haydock S."/>
            <person name="van Driessche N."/>
            <person name="Cronin A."/>
            <person name="Goodhead I."/>
            <person name="Muzny D."/>
            <person name="Mourier T."/>
            <person name="Pain A."/>
            <person name="Lu M."/>
            <person name="Harper D."/>
            <person name="Lindsay R."/>
            <person name="Hauser H."/>
            <person name="James K."/>
            <person name="Quiles M."/>
            <person name="Madan Babu M."/>
            <person name="Saito T."/>
            <person name="Buchrieser C."/>
            <person name="Wardroper A."/>
            <person name="Felder M."/>
            <person name="Thangavelu M."/>
            <person name="Johnson D."/>
            <person name="Knights A."/>
            <person name="Loulseged H."/>
            <person name="Mungall K."/>
            <person name="Oliver K."/>
            <person name="Price C."/>
            <person name="Quail M.A."/>
            <person name="Urushihara H."/>
            <person name="Hernandez J."/>
            <person name="Rabbinowitsch E."/>
            <person name="Steffen D."/>
            <person name="Sanders M."/>
            <person name="Ma J."/>
            <person name="Kohara Y."/>
            <person name="Sharp S."/>
            <person name="Simmonds M."/>
            <person name="Spiegler S."/>
            <person name="Tivey A."/>
            <person name="Sugano S."/>
            <person name="White B."/>
            <person name="Walker D."/>
            <person name="Woodward J."/>
            <person name="Winckler T."/>
            <person name="Tanaka Y."/>
            <person name="Shaulsky G."/>
            <person name="Schleicher M."/>
            <person name="Weinstock G."/>
            <person name="Rosenthal A."/>
            <person name="Cox E.C."/>
            <person name="Chisholm R.L."/>
            <person name="Gibbs R."/>
            <person name="Loomis W.F."/>
            <person name="Platzer M."/>
            <person name="Kay R.R."/>
            <person name="Williams J."/>
            <person name="Dear P.H."/>
            <person name="Noegel A.A."/>
            <person name="Barrell B."/>
            <person name="Kuspa A."/>
        </authorList>
    </citation>
    <scope>NUCLEOTIDE SEQUENCE [LARGE SCALE GENOMIC DNA]</scope>
    <source>
        <strain evidence="2 3">AX4</strain>
    </source>
</reference>
<dbReference type="SMR" id="Q54P12"/>
<dbReference type="VEuPathDB" id="AmoebaDB:DDB_G0284881"/>
<dbReference type="Proteomes" id="UP000002195">
    <property type="component" value="Unassembled WGS sequence"/>
</dbReference>
<feature type="domain" description="F-actin binding" evidence="1">
    <location>
        <begin position="57"/>
        <end position="167"/>
    </location>
</feature>
<dbReference type="FunCoup" id="Q54P12">
    <property type="interactions" value="877"/>
</dbReference>
<dbReference type="PaxDb" id="44689-DDB0186233"/>
<dbReference type="GO" id="GO:0004715">
    <property type="term" value="F:non-membrane spanning protein tyrosine kinase activity"/>
    <property type="evidence" value="ECO:0007669"/>
    <property type="project" value="InterPro"/>
</dbReference>
<evidence type="ECO:0000313" key="3">
    <source>
        <dbReference type="Proteomes" id="UP000002195"/>
    </source>
</evidence>
<dbReference type="AlphaFoldDB" id="Q54P12"/>
<dbReference type="EMBL" id="AAFI02000073">
    <property type="protein sequence ID" value="EAL64904.1"/>
    <property type="molecule type" value="Genomic_DNA"/>
</dbReference>
<dbReference type="OMA" id="MILTIRT"/>
<gene>
    <name evidence="2" type="ORF">DDB_G0284881</name>
</gene>
<dbReference type="dictyBase" id="DDB_G0284881"/>
<protein>
    <recommendedName>
        <fullName evidence="1">F-actin binding domain-containing protein</fullName>
    </recommendedName>
</protein>
<dbReference type="HOGENOM" id="CLU_1351063_0_0_1"/>
<sequence length="203" mass="22906">MAEFKKQISELSEKFIEDLKYAIETNIINNDDDDDEGDDEEETNFDPLEYKFLSTKAPKEKFMESLQKVTKSIVALSNAIQKNERSNMIRSTGDVATVFTQINNEATEIARSLPDGKAKEKLLESTSRCKTSSVQLKINISVKASSDESDDVSDLNNKIVGLFELINQCFSVIAHSDRVYNDMDFNKQSFGSSTSSWNTISWN</sequence>
<comment type="caution">
    <text evidence="2">The sequence shown here is derived from an EMBL/GenBank/DDBJ whole genome shotgun (WGS) entry which is preliminary data.</text>
</comment>
<keyword evidence="3" id="KW-1185">Reference proteome</keyword>
<dbReference type="eggNOG" id="ENOG502RE7D">
    <property type="taxonomic scope" value="Eukaryota"/>
</dbReference>
<dbReference type="GeneID" id="8624817"/>
<proteinExistence type="predicted"/>
<dbReference type="Gene3D" id="1.20.120.230">
    <property type="entry name" value="Alpha-catenin/vinculin-like"/>
    <property type="match status" value="1"/>
</dbReference>
<name>Q54P12_DICDI</name>
<dbReference type="RefSeq" id="XP_639905.1">
    <property type="nucleotide sequence ID" value="XM_634813.1"/>
</dbReference>
<dbReference type="Pfam" id="PF08919">
    <property type="entry name" value="F_actin_bind"/>
    <property type="match status" value="1"/>
</dbReference>
<dbReference type="InterPro" id="IPR015015">
    <property type="entry name" value="F-actin-binding"/>
</dbReference>
<accession>Q54P12</accession>